<name>A0A422NFE3_TRYRA</name>
<evidence type="ECO:0000313" key="1">
    <source>
        <dbReference type="EMBL" id="RNF04185.1"/>
    </source>
</evidence>
<organism evidence="1 2">
    <name type="scientific">Trypanosoma rangeli</name>
    <dbReference type="NCBI Taxonomy" id="5698"/>
    <lineage>
        <taxon>Eukaryota</taxon>
        <taxon>Discoba</taxon>
        <taxon>Euglenozoa</taxon>
        <taxon>Kinetoplastea</taxon>
        <taxon>Metakinetoplastina</taxon>
        <taxon>Trypanosomatida</taxon>
        <taxon>Trypanosomatidae</taxon>
        <taxon>Trypanosoma</taxon>
        <taxon>Herpetosoma</taxon>
    </lineage>
</organism>
<keyword evidence="2" id="KW-1185">Reference proteome</keyword>
<evidence type="ECO:0000313" key="2">
    <source>
        <dbReference type="Proteomes" id="UP000283634"/>
    </source>
</evidence>
<dbReference type="EMBL" id="MKGL01000171">
    <property type="protein sequence ID" value="RNF04185.1"/>
    <property type="molecule type" value="Genomic_DNA"/>
</dbReference>
<proteinExistence type="predicted"/>
<dbReference type="AlphaFoldDB" id="A0A422NFE3"/>
<dbReference type="GeneID" id="40329223"/>
<comment type="caution">
    <text evidence="1">The sequence shown here is derived from an EMBL/GenBank/DDBJ whole genome shotgun (WGS) entry which is preliminary data.</text>
</comment>
<dbReference type="RefSeq" id="XP_029237958.1">
    <property type="nucleotide sequence ID" value="XM_029382175.1"/>
</dbReference>
<accession>A0A422NFE3</accession>
<protein>
    <submittedName>
        <fullName evidence="1">Uncharacterized protein</fullName>
    </submittedName>
</protein>
<reference evidence="1 2" key="1">
    <citation type="journal article" date="2018" name="BMC Genomics">
        <title>Genomic comparison of Trypanosoma conorhini and Trypanosoma rangeli to Trypanosoma cruzi strains of high and low virulence.</title>
        <authorList>
            <person name="Bradwell K.R."/>
            <person name="Koparde V.N."/>
            <person name="Matveyev A.V."/>
            <person name="Serrano M.G."/>
            <person name="Alves J.M."/>
            <person name="Parikh H."/>
            <person name="Huang B."/>
            <person name="Lee V."/>
            <person name="Espinosa-Alvarez O."/>
            <person name="Ortiz P.A."/>
            <person name="Costa-Martins A.G."/>
            <person name="Teixeira M.M."/>
            <person name="Buck G.A."/>
        </authorList>
    </citation>
    <scope>NUCLEOTIDE SEQUENCE [LARGE SCALE GENOMIC DNA]</scope>
    <source>
        <strain evidence="1 2">AM80</strain>
    </source>
</reference>
<gene>
    <name evidence="1" type="ORF">TraAM80_05290</name>
</gene>
<sequence>MRTAAARRTRRYGGCVHSLVPPFGWMETTHKTTLGALHGRRVHGILLGSLTLSSPVPRAAVTLLLRSGNSARSHGSGDVVAATCARHKRQDPLFVPLFR</sequence>
<dbReference type="Proteomes" id="UP000283634">
    <property type="component" value="Unassembled WGS sequence"/>
</dbReference>